<evidence type="ECO:0000259" key="6">
    <source>
        <dbReference type="Pfam" id="PF08281"/>
    </source>
</evidence>
<comment type="caution">
    <text evidence="7">The sequence shown here is derived from an EMBL/GenBank/DDBJ whole genome shotgun (WGS) entry which is preliminary data.</text>
</comment>
<dbReference type="CDD" id="cd06171">
    <property type="entry name" value="Sigma70_r4"/>
    <property type="match status" value="1"/>
</dbReference>
<evidence type="ECO:0000259" key="5">
    <source>
        <dbReference type="Pfam" id="PF04542"/>
    </source>
</evidence>
<dbReference type="GO" id="GO:0006352">
    <property type="term" value="P:DNA-templated transcription initiation"/>
    <property type="evidence" value="ECO:0007669"/>
    <property type="project" value="InterPro"/>
</dbReference>
<dbReference type="InterPro" id="IPR036388">
    <property type="entry name" value="WH-like_DNA-bd_sf"/>
</dbReference>
<sequence length="172" mass="20323">MRYNSKMSNWMISKAEFKQLFDKYFDTIRSFIFYRCGDRDAASDMAQDVFMKIWEKREQLDNLNLKPLLYKIANDMVISNYRKSSTRLDYEVSMSIQIDSPLSPEDELNFEELASTYAKALEKMPELQRVVFLMSRNDELKYSEIAQCLDISVKAVEKRMSAALQFLRTELL</sequence>
<evidence type="ECO:0000256" key="2">
    <source>
        <dbReference type="ARBA" id="ARBA00023015"/>
    </source>
</evidence>
<dbReference type="Pfam" id="PF08281">
    <property type="entry name" value="Sigma70_r4_2"/>
    <property type="match status" value="1"/>
</dbReference>
<dbReference type="InterPro" id="IPR013249">
    <property type="entry name" value="RNA_pol_sigma70_r4_t2"/>
</dbReference>
<evidence type="ECO:0000313" key="7">
    <source>
        <dbReference type="EMBL" id="MPM08502.1"/>
    </source>
</evidence>
<proteinExistence type="inferred from homology"/>
<name>A0A644WXF5_9ZZZZ</name>
<dbReference type="SUPFAM" id="SSF88659">
    <property type="entry name" value="Sigma3 and sigma4 domains of RNA polymerase sigma factors"/>
    <property type="match status" value="1"/>
</dbReference>
<organism evidence="7">
    <name type="scientific">bioreactor metagenome</name>
    <dbReference type="NCBI Taxonomy" id="1076179"/>
    <lineage>
        <taxon>unclassified sequences</taxon>
        <taxon>metagenomes</taxon>
        <taxon>ecological metagenomes</taxon>
    </lineage>
</organism>
<evidence type="ECO:0000256" key="1">
    <source>
        <dbReference type="ARBA" id="ARBA00010641"/>
    </source>
</evidence>
<dbReference type="Gene3D" id="1.10.10.10">
    <property type="entry name" value="Winged helix-like DNA-binding domain superfamily/Winged helix DNA-binding domain"/>
    <property type="match status" value="1"/>
</dbReference>
<dbReference type="NCBIfam" id="TIGR02985">
    <property type="entry name" value="Sig70_bacteroi1"/>
    <property type="match status" value="1"/>
</dbReference>
<keyword evidence="2" id="KW-0805">Transcription regulation</keyword>
<dbReference type="NCBIfam" id="TIGR02937">
    <property type="entry name" value="sigma70-ECF"/>
    <property type="match status" value="1"/>
</dbReference>
<keyword evidence="3" id="KW-0731">Sigma factor</keyword>
<evidence type="ECO:0000256" key="4">
    <source>
        <dbReference type="ARBA" id="ARBA00023163"/>
    </source>
</evidence>
<dbReference type="PANTHER" id="PTHR43133:SF46">
    <property type="entry name" value="RNA POLYMERASE SIGMA-70 FACTOR ECF SUBFAMILY"/>
    <property type="match status" value="1"/>
</dbReference>
<dbReference type="AlphaFoldDB" id="A0A644WXF5"/>
<gene>
    <name evidence="7" type="primary">sigW_40</name>
    <name evidence="7" type="ORF">SDC9_54814</name>
</gene>
<feature type="domain" description="RNA polymerase sigma-70 region 2" evidence="5">
    <location>
        <begin position="20"/>
        <end position="85"/>
    </location>
</feature>
<reference evidence="7" key="1">
    <citation type="submission" date="2019-08" db="EMBL/GenBank/DDBJ databases">
        <authorList>
            <person name="Kucharzyk K."/>
            <person name="Murdoch R.W."/>
            <person name="Higgins S."/>
            <person name="Loffler F."/>
        </authorList>
    </citation>
    <scope>NUCLEOTIDE SEQUENCE</scope>
</reference>
<feature type="domain" description="RNA polymerase sigma factor 70 region 4 type 2" evidence="6">
    <location>
        <begin position="119"/>
        <end position="167"/>
    </location>
</feature>
<dbReference type="InterPro" id="IPR014327">
    <property type="entry name" value="RNA_pol_sigma70_bacteroid"/>
</dbReference>
<protein>
    <submittedName>
        <fullName evidence="7">ECF RNA polymerase sigma factor SigW</fullName>
    </submittedName>
</protein>
<dbReference type="GO" id="GO:0003677">
    <property type="term" value="F:DNA binding"/>
    <property type="evidence" value="ECO:0007669"/>
    <property type="project" value="InterPro"/>
</dbReference>
<dbReference type="Pfam" id="PF04542">
    <property type="entry name" value="Sigma70_r2"/>
    <property type="match status" value="1"/>
</dbReference>
<dbReference type="InterPro" id="IPR039425">
    <property type="entry name" value="RNA_pol_sigma-70-like"/>
</dbReference>
<evidence type="ECO:0000256" key="3">
    <source>
        <dbReference type="ARBA" id="ARBA00023082"/>
    </source>
</evidence>
<dbReference type="InterPro" id="IPR014284">
    <property type="entry name" value="RNA_pol_sigma-70_dom"/>
</dbReference>
<dbReference type="GO" id="GO:0016987">
    <property type="term" value="F:sigma factor activity"/>
    <property type="evidence" value="ECO:0007669"/>
    <property type="project" value="UniProtKB-KW"/>
</dbReference>
<dbReference type="PANTHER" id="PTHR43133">
    <property type="entry name" value="RNA POLYMERASE ECF-TYPE SIGMA FACTO"/>
    <property type="match status" value="1"/>
</dbReference>
<dbReference type="SUPFAM" id="SSF88946">
    <property type="entry name" value="Sigma2 domain of RNA polymerase sigma factors"/>
    <property type="match status" value="1"/>
</dbReference>
<dbReference type="EMBL" id="VSSQ01001456">
    <property type="protein sequence ID" value="MPM08502.1"/>
    <property type="molecule type" value="Genomic_DNA"/>
</dbReference>
<dbReference type="Gene3D" id="1.10.1740.10">
    <property type="match status" value="1"/>
</dbReference>
<dbReference type="InterPro" id="IPR013324">
    <property type="entry name" value="RNA_pol_sigma_r3/r4-like"/>
</dbReference>
<comment type="similarity">
    <text evidence="1">Belongs to the sigma-70 factor family. ECF subfamily.</text>
</comment>
<dbReference type="InterPro" id="IPR013325">
    <property type="entry name" value="RNA_pol_sigma_r2"/>
</dbReference>
<accession>A0A644WXF5</accession>
<dbReference type="InterPro" id="IPR007627">
    <property type="entry name" value="RNA_pol_sigma70_r2"/>
</dbReference>
<keyword evidence="4" id="KW-0804">Transcription</keyword>